<keyword evidence="3" id="KW-1185">Reference proteome</keyword>
<gene>
    <name evidence="2" type="ORF">ACFOZY_08285</name>
</gene>
<feature type="domain" description="Polymerase nucleotidyl transferase" evidence="1">
    <location>
        <begin position="13"/>
        <end position="47"/>
    </location>
</feature>
<dbReference type="SUPFAM" id="SSF81301">
    <property type="entry name" value="Nucleotidyltransferase"/>
    <property type="match status" value="1"/>
</dbReference>
<dbReference type="EMBL" id="JBHSEC010000014">
    <property type="protein sequence ID" value="MFC4410420.1"/>
    <property type="molecule type" value="Genomic_DNA"/>
</dbReference>
<evidence type="ECO:0000259" key="1">
    <source>
        <dbReference type="Pfam" id="PF01909"/>
    </source>
</evidence>
<evidence type="ECO:0000313" key="3">
    <source>
        <dbReference type="Proteomes" id="UP001595817"/>
    </source>
</evidence>
<sequence>MSQRLPAFEAATKFIETRFPNCAAALLCGSVVRGQATETSDLDLVIFDETLLSPYRSSVLFEGWPIEMFVHNLWSYKDFFKSDAERARPSIIRMVAEGVPIRDNGILGGIKEEAAAILVEGPKEWTEEIIRTKRYMLTDLLDDFMGAQREEGIFIAGALAELIHEFFCRTNKRWIGMGKWIPRALKEVDPEFAVHFTKAFDTYYSTDRKESIIELTDLVLQPHGGRLFDGYTLGK</sequence>
<dbReference type="CDD" id="cd05403">
    <property type="entry name" value="NT_KNTase_like"/>
    <property type="match status" value="1"/>
</dbReference>
<protein>
    <submittedName>
        <fullName evidence="2">Nucleotidyltransferase domain-containing protein</fullName>
    </submittedName>
</protein>
<dbReference type="InterPro" id="IPR043519">
    <property type="entry name" value="NT_sf"/>
</dbReference>
<accession>A0ABV8X8H9</accession>
<organism evidence="2 3">
    <name type="scientific">Chungangia koreensis</name>
    <dbReference type="NCBI Taxonomy" id="752657"/>
    <lineage>
        <taxon>Bacteria</taxon>
        <taxon>Bacillati</taxon>
        <taxon>Bacillota</taxon>
        <taxon>Bacilli</taxon>
        <taxon>Lactobacillales</taxon>
        <taxon>Chungangia</taxon>
    </lineage>
</organism>
<evidence type="ECO:0000313" key="2">
    <source>
        <dbReference type="EMBL" id="MFC4410420.1"/>
    </source>
</evidence>
<comment type="caution">
    <text evidence="2">The sequence shown here is derived from an EMBL/GenBank/DDBJ whole genome shotgun (WGS) entry which is preliminary data.</text>
</comment>
<dbReference type="InterPro" id="IPR002934">
    <property type="entry name" value="Polymerase_NTP_transf_dom"/>
</dbReference>
<dbReference type="Gene3D" id="3.30.460.10">
    <property type="entry name" value="Beta Polymerase, domain 2"/>
    <property type="match status" value="1"/>
</dbReference>
<dbReference type="Proteomes" id="UP001595817">
    <property type="component" value="Unassembled WGS sequence"/>
</dbReference>
<reference evidence="3" key="1">
    <citation type="journal article" date="2019" name="Int. J. Syst. Evol. Microbiol.">
        <title>The Global Catalogue of Microorganisms (GCM) 10K type strain sequencing project: providing services to taxonomists for standard genome sequencing and annotation.</title>
        <authorList>
            <consortium name="The Broad Institute Genomics Platform"/>
            <consortium name="The Broad Institute Genome Sequencing Center for Infectious Disease"/>
            <person name="Wu L."/>
            <person name="Ma J."/>
        </authorList>
    </citation>
    <scope>NUCLEOTIDE SEQUENCE [LARGE SCALE GENOMIC DNA]</scope>
    <source>
        <strain evidence="3">CCUG 59778</strain>
    </source>
</reference>
<dbReference type="Pfam" id="PF01909">
    <property type="entry name" value="NTP_transf_2"/>
    <property type="match status" value="1"/>
</dbReference>
<name>A0ABV8X8H9_9LACT</name>
<proteinExistence type="predicted"/>
<dbReference type="RefSeq" id="WP_378154236.1">
    <property type="nucleotide sequence ID" value="NZ_JBHSEC010000014.1"/>
</dbReference>